<dbReference type="Gene3D" id="2.60.120.260">
    <property type="entry name" value="Galactose-binding domain-like"/>
    <property type="match status" value="1"/>
</dbReference>
<dbReference type="Proteomes" id="UP000262714">
    <property type="component" value="Segment"/>
</dbReference>
<evidence type="ECO:0000313" key="3">
    <source>
        <dbReference type="Proteomes" id="UP000262714"/>
    </source>
</evidence>
<proteinExistence type="predicted"/>
<dbReference type="InterPro" id="IPR039477">
    <property type="entry name" value="ILEI/PANDER_dom"/>
</dbReference>
<protein>
    <recommendedName>
        <fullName evidence="1">ILEI/PANDER domain-containing protein</fullName>
    </recommendedName>
</protein>
<dbReference type="EMBL" id="MG967618">
    <property type="protein sequence ID" value="AXY83204.1"/>
    <property type="molecule type" value="Genomic_DNA"/>
</dbReference>
<evidence type="ECO:0000313" key="2">
    <source>
        <dbReference type="EMBL" id="AXY83204.1"/>
    </source>
</evidence>
<feature type="domain" description="ILEI/PANDER" evidence="1">
    <location>
        <begin position="1043"/>
        <end position="1129"/>
    </location>
</feature>
<dbReference type="PROSITE" id="PS52031">
    <property type="entry name" value="GG_LECTIN"/>
    <property type="match status" value="1"/>
</dbReference>
<sequence length="1359" mass="149718">MVKQLISSASITLQDLSDAIISGTQPTNPKLDQLWIKRTDGKPDELYRWNGTAWVDQTLDLNKLDPDADGKIEKHDITIGNMVNDSVIDITERQEVKNKISPLIGRAVVDTDGSIPSAAQLWTAGVGEVWAIRKAAQNVGIKNTEPIYLAVETAYNALQAYLNGTSPIRPWDASAANKDKVITVVPTEWRSKWVDYYKAVQSLTTEIQTKLQGNIDGIIIGGENLFDGTSFDDSVGWSSWANLGRVGVYDITIAGKSLYVETKDKTTGNQLDVPINTPVGLQSGADKSIKVLKDQEYTVSANIATSEMGNTLDYTYILHTNSADNMKINTLTVTSFPQIKPVYEGAKYFYHHVTFTFKAKMDDDIRILIGGRTTRELKPSAGVTGYAWIRINELKVEKGNKATAWKPSQKDINKLISDADAKAQKVTDSVNDMSIDSKLTPVEKIQLKTDYESITAEFTTTLNSADAFNLTSSSERVAYNAAYNSLKTFVDPLLLKMTETSAVDRNTFRQRFKDYYDTKAKLLKKISDTSKGLIDSTGQSNGNILRNAMWADGEKFWAKSANTANHTLEFLDNAYLKQKVYRQTVVNETADKWHAIFSDYFPASPNQTFTFSIYANTPDTTKLDYPAWMIAEWFDSAGTRLLRGSVSLTASGNNRWERFSFTTTVPEGAVKGRLRAHLTRNGQIYYAKPMVQLGSYLGEWGVSHLDFNLQEIEKTTEESKNNIANMSNDSKLTPIEKVQLKKEWAVIYAEKPQYESLGVSFKATTEVNAYINAYNVLNSTLNNSTNGYLKNMQSTEDINGATFRAQFDDYYDKKSVLIKRVNQIIQGNIDNMEVKTANYVFNSTFKFGSSNWSGIDTAATRNVTTVKGLEGYGIYTGLRITDATSFITQIMKPEPFVATKGFVSTYINVKVLQTANTNKPRIYMRFAYDQGDPTKPKYYYAICSQDTVTDGWIRISLPFDTRSYTGKLIEVRVNLATADMTSADVEFAGVMVNLGDKLADWIPSVDDTVYGEIFIQGSGAEQSDKRRILNVNGKDIYVESVGRGLRLVTLKRTTLEVVENILYDVYGTETAKNDLATKLNSLGDDVFITLTSYDAIQWNANLRNAMIAIGGSGADATYRMPYTFIGMKGLGRYNGLEQYTGVASMFGVAQITAKVKNGILEGVNNNTGASDNIMRQDLRITAPLPTSISLDANGITASTTTAGKYARLDYRGLYIAGGAIQIDGGLSEAQLAAGVKNKFTYIDGSGVYTGKVVADQINGGVITGVTINVDTNLQVGKEIRLGNLADTSLKMIRFNNSANISTTNGNIMNISAMITKITDGDVTIGSLINTEVYATYLQGTIDVSGVTKWVGGGVPAVFG</sequence>
<reference evidence="2 3" key="1">
    <citation type="submission" date="2018-02" db="EMBL/GenBank/DDBJ databases">
        <title>Genomic characterization of three novel Basilisk-like phages infecting Bacillus anthracis.</title>
        <authorList>
            <person name="Farlow J."/>
            <person name="Bolkvadze D."/>
            <person name="Leshkasheli L."/>
            <person name="Kusradze I."/>
            <person name="Kotorashvili A."/>
            <person name="Kotaria N."/>
            <person name="Balarjishvili N."/>
            <person name="Kvachadze L."/>
            <person name="Nikolich M."/>
            <person name="Kutateladze M."/>
        </authorList>
    </citation>
    <scope>NUCLEOTIDE SEQUENCE [LARGE SCALE GENOMIC DNA]</scope>
</reference>
<gene>
    <name evidence="2" type="ORF">vBBBak10_048</name>
</gene>
<organism evidence="2 3">
    <name type="scientific">Bacillus phage v_B-Bak10</name>
    <dbReference type="NCBI Taxonomy" id="2094736"/>
    <lineage>
        <taxon>Viruses</taxon>
        <taxon>Duplodnaviria</taxon>
        <taxon>Heunggongvirae</taxon>
        <taxon>Uroviricota</taxon>
        <taxon>Caudoviricetes</taxon>
        <taxon>Sejongvirinae</taxon>
        <taxon>Basiliskvirus</taxon>
        <taxon>Basiliskvirus bak10</taxon>
    </lineage>
</organism>
<keyword evidence="3" id="KW-1185">Reference proteome</keyword>
<accession>A0A385IJX0</accession>
<name>A0A385IJX0_9CAUD</name>
<evidence type="ECO:0000259" key="1">
    <source>
        <dbReference type="Pfam" id="PF15711"/>
    </source>
</evidence>
<dbReference type="Pfam" id="PF15711">
    <property type="entry name" value="ILEI"/>
    <property type="match status" value="1"/>
</dbReference>